<dbReference type="AlphaFoldDB" id="A0A5J5GM83"/>
<keyword evidence="1" id="KW-0479">Metal-binding</keyword>
<dbReference type="EMBL" id="VYQE01000002">
    <property type="protein sequence ID" value="KAA9008763.1"/>
    <property type="molecule type" value="Genomic_DNA"/>
</dbReference>
<evidence type="ECO:0000256" key="2">
    <source>
        <dbReference type="ARBA" id="ARBA00022801"/>
    </source>
</evidence>
<keyword evidence="2" id="KW-0378">Hydrolase</keyword>
<feature type="domain" description="HIRAN" evidence="5">
    <location>
        <begin position="165"/>
        <end position="208"/>
    </location>
</feature>
<evidence type="ECO:0000256" key="1">
    <source>
        <dbReference type="ARBA" id="ARBA00022723"/>
    </source>
</evidence>
<sequence>MIPARSPPFSDPAQDLPHVPLGWGSSGSPTAGRLLRLPLADAAHLRHGFPSIGGQMVFVYLAAIAAACFFLAWVISRIQKAFGLEVDGPEHRPKATERSSALSLKRGQPDSYSDVFDRYELDENRPEGESVNWNWPWLEVAGTQHRMTEVSTFLTAVSSSSDFSIRLERDPKNAHDPNAIKVIGVLARPSRETMLGYVPAQVAEDIASYPPEMPIAVQLKRAAIVDHAIYVTIAGLMPNVKERRWMGYEETPPKAPSKITLGETEIAELETLIEKLRTRRPLTDEEASQAQRDMTSGLMSRVQAGEAQVSIEQKGFDHLDLPYREHKKLMRQADNDLVKQVGILDGAFDSYFDTGMSEPPNYAERVAIILRKAGRRDLEKAWLETWLRYFPPGSAIGQRYEALAERARKLSA</sequence>
<proteinExistence type="predicted"/>
<gene>
    <name evidence="6" type="ORF">F3S47_05715</name>
</gene>
<evidence type="ECO:0000256" key="4">
    <source>
        <dbReference type="SAM" id="Phobius"/>
    </source>
</evidence>
<dbReference type="GO" id="GO:0003676">
    <property type="term" value="F:nucleic acid binding"/>
    <property type="evidence" value="ECO:0007669"/>
    <property type="project" value="InterPro"/>
</dbReference>
<dbReference type="GO" id="GO:0016818">
    <property type="term" value="F:hydrolase activity, acting on acid anhydrides, in phosphorus-containing anhydrides"/>
    <property type="evidence" value="ECO:0007669"/>
    <property type="project" value="InterPro"/>
</dbReference>
<feature type="compositionally biased region" description="Basic and acidic residues" evidence="3">
    <location>
        <begin position="88"/>
        <end position="97"/>
    </location>
</feature>
<keyword evidence="4" id="KW-0472">Membrane</keyword>
<reference evidence="6 7" key="1">
    <citation type="submission" date="2019-09" db="EMBL/GenBank/DDBJ databases">
        <authorList>
            <person name="Park J.-S."/>
            <person name="Choi H.-J."/>
        </authorList>
    </citation>
    <scope>NUCLEOTIDE SEQUENCE [LARGE SCALE GENOMIC DNA]</scope>
    <source>
        <strain evidence="6 7">176SS1-4</strain>
    </source>
</reference>
<dbReference type="InterPro" id="IPR014905">
    <property type="entry name" value="HIRAN"/>
</dbReference>
<feature type="transmembrane region" description="Helical" evidence="4">
    <location>
        <begin position="57"/>
        <end position="75"/>
    </location>
</feature>
<dbReference type="Pfam" id="PF08797">
    <property type="entry name" value="HIRAN"/>
    <property type="match status" value="1"/>
</dbReference>
<dbReference type="Proteomes" id="UP000326554">
    <property type="component" value="Unassembled WGS sequence"/>
</dbReference>
<comment type="caution">
    <text evidence="6">The sequence shown here is derived from an EMBL/GenBank/DDBJ whole genome shotgun (WGS) entry which is preliminary data.</text>
</comment>
<protein>
    <recommendedName>
        <fullName evidence="5">HIRAN domain-containing protein</fullName>
    </recommendedName>
</protein>
<keyword evidence="4" id="KW-0812">Transmembrane</keyword>
<evidence type="ECO:0000259" key="5">
    <source>
        <dbReference type="Pfam" id="PF08797"/>
    </source>
</evidence>
<feature type="region of interest" description="Disordered" evidence="3">
    <location>
        <begin position="87"/>
        <end position="109"/>
    </location>
</feature>
<organism evidence="6 7">
    <name type="scientific">Histidinibacterium aquaticum</name>
    <dbReference type="NCBI Taxonomy" id="2613962"/>
    <lineage>
        <taxon>Bacteria</taxon>
        <taxon>Pseudomonadati</taxon>
        <taxon>Pseudomonadota</taxon>
        <taxon>Alphaproteobacteria</taxon>
        <taxon>Rhodobacterales</taxon>
        <taxon>Paracoccaceae</taxon>
        <taxon>Histidinibacterium</taxon>
    </lineage>
</organism>
<accession>A0A5J5GM83</accession>
<evidence type="ECO:0000313" key="6">
    <source>
        <dbReference type="EMBL" id="KAA9008763.1"/>
    </source>
</evidence>
<evidence type="ECO:0000256" key="3">
    <source>
        <dbReference type="SAM" id="MobiDB-lite"/>
    </source>
</evidence>
<evidence type="ECO:0000313" key="7">
    <source>
        <dbReference type="Proteomes" id="UP000326554"/>
    </source>
</evidence>
<dbReference type="Gene3D" id="3.30.70.2330">
    <property type="match status" value="1"/>
</dbReference>
<keyword evidence="4" id="KW-1133">Transmembrane helix</keyword>
<keyword evidence="7" id="KW-1185">Reference proteome</keyword>
<name>A0A5J5GM83_9RHOB</name>
<dbReference type="GO" id="GO:0008270">
    <property type="term" value="F:zinc ion binding"/>
    <property type="evidence" value="ECO:0007669"/>
    <property type="project" value="InterPro"/>
</dbReference>